<proteinExistence type="predicted"/>
<keyword evidence="1 2" id="KW-0732">Signal</keyword>
<evidence type="ECO:0000313" key="4">
    <source>
        <dbReference type="EMBL" id="GAA3873035.1"/>
    </source>
</evidence>
<dbReference type="Pfam" id="PF01522">
    <property type="entry name" value="Polysacc_deac_1"/>
    <property type="match status" value="1"/>
</dbReference>
<dbReference type="CDD" id="cd10967">
    <property type="entry name" value="CE4_GLA_like_6s"/>
    <property type="match status" value="1"/>
</dbReference>
<evidence type="ECO:0000256" key="1">
    <source>
        <dbReference type="ARBA" id="ARBA00022729"/>
    </source>
</evidence>
<evidence type="ECO:0000256" key="2">
    <source>
        <dbReference type="SAM" id="SignalP"/>
    </source>
</evidence>
<feature type="chain" id="PRO_5046256767" description="NodB homology domain-containing protein" evidence="2">
    <location>
        <begin position="34"/>
        <end position="275"/>
    </location>
</feature>
<dbReference type="PROSITE" id="PS51318">
    <property type="entry name" value="TAT"/>
    <property type="match status" value="1"/>
</dbReference>
<dbReference type="PROSITE" id="PS51677">
    <property type="entry name" value="NODB"/>
    <property type="match status" value="1"/>
</dbReference>
<evidence type="ECO:0000313" key="5">
    <source>
        <dbReference type="Proteomes" id="UP001501803"/>
    </source>
</evidence>
<reference evidence="5" key="1">
    <citation type="journal article" date="2019" name="Int. J. Syst. Evol. Microbiol.">
        <title>The Global Catalogue of Microorganisms (GCM) 10K type strain sequencing project: providing services to taxonomists for standard genome sequencing and annotation.</title>
        <authorList>
            <consortium name="The Broad Institute Genomics Platform"/>
            <consortium name="The Broad Institute Genome Sequencing Center for Infectious Disease"/>
            <person name="Wu L."/>
            <person name="Ma J."/>
        </authorList>
    </citation>
    <scope>NUCLEOTIDE SEQUENCE [LARGE SCALE GENOMIC DNA]</scope>
    <source>
        <strain evidence="5">JCM 17021</strain>
    </source>
</reference>
<sequence length="275" mass="28829">MIKTRRRSILLQSTIALTGVLLALSAGTFAAQAATPVVRSAVPGPRTVVSLTFDDGNADQVVAEQVLKANGLHGTFFITTSWIGQPTWLTQADLHTFAADGNEIGGHTVTHPDLTTLTSAQATAEICDGKTTLASWGFNATDFAYPFAAENASVESIVKGCGFQSARGLGDVRSPASCATCEFAETIPPANPMDTAAPDEVDSTWTLQNLQDVVTNAEANGGGWVQLTFHHIAVGTDPTLTISPPLFNQFITWLAARGATNNTVVETVSQVIGGQ</sequence>
<dbReference type="InterPro" id="IPR006311">
    <property type="entry name" value="TAT_signal"/>
</dbReference>
<dbReference type="InterPro" id="IPR011330">
    <property type="entry name" value="Glyco_hydro/deAcase_b/a-brl"/>
</dbReference>
<keyword evidence="5" id="KW-1185">Reference proteome</keyword>
<dbReference type="RefSeq" id="WP_345064128.1">
    <property type="nucleotide sequence ID" value="NZ_BAABCN010000002.1"/>
</dbReference>
<dbReference type="Proteomes" id="UP001501803">
    <property type="component" value="Unassembled WGS sequence"/>
</dbReference>
<dbReference type="InterPro" id="IPR002509">
    <property type="entry name" value="NODB_dom"/>
</dbReference>
<gene>
    <name evidence="4" type="ORF">GCM10022381_15060</name>
</gene>
<dbReference type="Gene3D" id="3.20.20.370">
    <property type="entry name" value="Glycoside hydrolase/deacetylase"/>
    <property type="match status" value="1"/>
</dbReference>
<dbReference type="PANTHER" id="PTHR34216:SF11">
    <property type="entry name" value="CHITOOLIGOSACCHARIDE DEACETYLASE"/>
    <property type="match status" value="1"/>
</dbReference>
<name>A0ABP7KE89_9MICO</name>
<dbReference type="EMBL" id="BAABCN010000002">
    <property type="protein sequence ID" value="GAA3873035.1"/>
    <property type="molecule type" value="Genomic_DNA"/>
</dbReference>
<dbReference type="SUPFAM" id="SSF88713">
    <property type="entry name" value="Glycoside hydrolase/deacetylase"/>
    <property type="match status" value="1"/>
</dbReference>
<accession>A0ABP7KE89</accession>
<comment type="caution">
    <text evidence="4">The sequence shown here is derived from an EMBL/GenBank/DDBJ whole genome shotgun (WGS) entry which is preliminary data.</text>
</comment>
<feature type="signal peptide" evidence="2">
    <location>
        <begin position="1"/>
        <end position="33"/>
    </location>
</feature>
<protein>
    <recommendedName>
        <fullName evidence="3">NodB homology domain-containing protein</fullName>
    </recommendedName>
</protein>
<feature type="domain" description="NodB homology" evidence="3">
    <location>
        <begin position="47"/>
        <end position="275"/>
    </location>
</feature>
<dbReference type="PANTHER" id="PTHR34216">
    <property type="match status" value="1"/>
</dbReference>
<dbReference type="InterPro" id="IPR051398">
    <property type="entry name" value="Polysacch_Deacetylase"/>
</dbReference>
<evidence type="ECO:0000259" key="3">
    <source>
        <dbReference type="PROSITE" id="PS51677"/>
    </source>
</evidence>
<organism evidence="4 5">
    <name type="scientific">Leifsonia kafniensis</name>
    <dbReference type="NCBI Taxonomy" id="475957"/>
    <lineage>
        <taxon>Bacteria</taxon>
        <taxon>Bacillati</taxon>
        <taxon>Actinomycetota</taxon>
        <taxon>Actinomycetes</taxon>
        <taxon>Micrococcales</taxon>
        <taxon>Microbacteriaceae</taxon>
        <taxon>Leifsonia</taxon>
    </lineage>
</organism>